<organism evidence="1">
    <name type="scientific">Mesocestoides corti</name>
    <name type="common">Flatworm</name>
    <dbReference type="NCBI Taxonomy" id="53468"/>
    <lineage>
        <taxon>Eukaryota</taxon>
        <taxon>Metazoa</taxon>
        <taxon>Spiralia</taxon>
        <taxon>Lophotrochozoa</taxon>
        <taxon>Platyhelminthes</taxon>
        <taxon>Cestoda</taxon>
        <taxon>Eucestoda</taxon>
        <taxon>Cyclophyllidea</taxon>
        <taxon>Mesocestoididae</taxon>
        <taxon>Mesocestoides</taxon>
    </lineage>
</organism>
<sequence length="150" mass="17345">MTDKIRLDIQRVQWMMESCLSKRPCTSRTTQFYVVGNRNRQYNTTIAYPQSTPSNRNVLFFFRLSAAVLDLNVTTCIERQGIFQTHRTFGPIGFSRVVLEAGVVVDTRGRLRFRKNLLAFGDSLAYPVNIDNRDYQSLVQMFAAFIDEKC</sequence>
<reference evidence="1" key="1">
    <citation type="submission" date="2019-11" db="UniProtKB">
        <authorList>
            <consortium name="WormBaseParasite"/>
        </authorList>
    </citation>
    <scope>IDENTIFICATION</scope>
</reference>
<dbReference type="AlphaFoldDB" id="A0A5K3F2K5"/>
<accession>A0A5K3F2K5</accession>
<name>A0A5K3F2K5_MESCO</name>
<protein>
    <submittedName>
        <fullName evidence="1">Peptidase A1 domain-containing protein</fullName>
    </submittedName>
</protein>
<dbReference type="WBParaSite" id="MCU_004940-RA">
    <property type="protein sequence ID" value="MCU_004940-RA"/>
    <property type="gene ID" value="MCU_004940"/>
</dbReference>
<evidence type="ECO:0000313" key="1">
    <source>
        <dbReference type="WBParaSite" id="MCU_004940-RA"/>
    </source>
</evidence>
<proteinExistence type="predicted"/>